<keyword evidence="2" id="KW-0472">Membrane</keyword>
<organism evidence="3 4">
    <name type="scientific">Serendipita vermifera MAFF 305830</name>
    <dbReference type="NCBI Taxonomy" id="933852"/>
    <lineage>
        <taxon>Eukaryota</taxon>
        <taxon>Fungi</taxon>
        <taxon>Dikarya</taxon>
        <taxon>Basidiomycota</taxon>
        <taxon>Agaricomycotina</taxon>
        <taxon>Agaricomycetes</taxon>
        <taxon>Sebacinales</taxon>
        <taxon>Serendipitaceae</taxon>
        <taxon>Serendipita</taxon>
    </lineage>
</organism>
<name>A0A0C3BM45_SERVB</name>
<dbReference type="OrthoDB" id="3362711at2759"/>
<dbReference type="STRING" id="933852.A0A0C3BM45"/>
<dbReference type="Proteomes" id="UP000054097">
    <property type="component" value="Unassembled WGS sequence"/>
</dbReference>
<proteinExistence type="predicted"/>
<sequence length="263" mass="26119">MSACGRCQGQQIVTWSTWRGQCTDAVVSISSYPRAIPGATAIPAWAYLNVVGTDVFDPSLAQAAATQPESSVGGSSSASSTPPSSSTASASSTSPSSSASPSESAPPPDTGSSNKDIGAIVGGSVGGVVGLGLIICLGIFLMRRQSNKSMPPSAEFSKAIPPGSPVPASFDPAAVGFRSRTNSPFSNGLSSDYGHGPSMHQVSLNGATHGPAVGYAGSPWSPPPMGHTPAPSAGAFSSIYTPPPPGPGPVNAYTYTPPPGAMG</sequence>
<dbReference type="AlphaFoldDB" id="A0A0C3BM45"/>
<dbReference type="EMBL" id="KN824280">
    <property type="protein sequence ID" value="KIM32521.1"/>
    <property type="molecule type" value="Genomic_DNA"/>
</dbReference>
<keyword evidence="2" id="KW-0812">Transmembrane</keyword>
<evidence type="ECO:0000256" key="1">
    <source>
        <dbReference type="SAM" id="MobiDB-lite"/>
    </source>
</evidence>
<evidence type="ECO:0000313" key="4">
    <source>
        <dbReference type="Proteomes" id="UP000054097"/>
    </source>
</evidence>
<feature type="region of interest" description="Disordered" evidence="1">
    <location>
        <begin position="66"/>
        <end position="115"/>
    </location>
</feature>
<accession>A0A0C3BM45</accession>
<evidence type="ECO:0000256" key="2">
    <source>
        <dbReference type="SAM" id="Phobius"/>
    </source>
</evidence>
<feature type="compositionally biased region" description="Low complexity" evidence="1">
    <location>
        <begin position="68"/>
        <end position="103"/>
    </location>
</feature>
<feature type="region of interest" description="Disordered" evidence="1">
    <location>
        <begin position="218"/>
        <end position="242"/>
    </location>
</feature>
<reference evidence="3 4" key="1">
    <citation type="submission" date="2014-04" db="EMBL/GenBank/DDBJ databases">
        <authorList>
            <consortium name="DOE Joint Genome Institute"/>
            <person name="Kuo A."/>
            <person name="Zuccaro A."/>
            <person name="Kohler A."/>
            <person name="Nagy L.G."/>
            <person name="Floudas D."/>
            <person name="Copeland A."/>
            <person name="Barry K.W."/>
            <person name="Cichocki N."/>
            <person name="Veneault-Fourrey C."/>
            <person name="LaButti K."/>
            <person name="Lindquist E.A."/>
            <person name="Lipzen A."/>
            <person name="Lundell T."/>
            <person name="Morin E."/>
            <person name="Murat C."/>
            <person name="Sun H."/>
            <person name="Tunlid A."/>
            <person name="Henrissat B."/>
            <person name="Grigoriev I.V."/>
            <person name="Hibbett D.S."/>
            <person name="Martin F."/>
            <person name="Nordberg H.P."/>
            <person name="Cantor M.N."/>
            <person name="Hua S.X."/>
        </authorList>
    </citation>
    <scope>NUCLEOTIDE SEQUENCE [LARGE SCALE GENOMIC DNA]</scope>
    <source>
        <strain evidence="3 4">MAFF 305830</strain>
    </source>
</reference>
<keyword evidence="4" id="KW-1185">Reference proteome</keyword>
<reference evidence="4" key="2">
    <citation type="submission" date="2015-01" db="EMBL/GenBank/DDBJ databases">
        <title>Evolutionary Origins and Diversification of the Mycorrhizal Mutualists.</title>
        <authorList>
            <consortium name="DOE Joint Genome Institute"/>
            <consortium name="Mycorrhizal Genomics Consortium"/>
            <person name="Kohler A."/>
            <person name="Kuo A."/>
            <person name="Nagy L.G."/>
            <person name="Floudas D."/>
            <person name="Copeland A."/>
            <person name="Barry K.W."/>
            <person name="Cichocki N."/>
            <person name="Veneault-Fourrey C."/>
            <person name="LaButti K."/>
            <person name="Lindquist E.A."/>
            <person name="Lipzen A."/>
            <person name="Lundell T."/>
            <person name="Morin E."/>
            <person name="Murat C."/>
            <person name="Riley R."/>
            <person name="Ohm R."/>
            <person name="Sun H."/>
            <person name="Tunlid A."/>
            <person name="Henrissat B."/>
            <person name="Grigoriev I.V."/>
            <person name="Hibbett D.S."/>
            <person name="Martin F."/>
        </authorList>
    </citation>
    <scope>NUCLEOTIDE SEQUENCE [LARGE SCALE GENOMIC DNA]</scope>
    <source>
        <strain evidence="4">MAFF 305830</strain>
    </source>
</reference>
<feature type="transmembrane region" description="Helical" evidence="2">
    <location>
        <begin position="117"/>
        <end position="141"/>
    </location>
</feature>
<evidence type="ECO:0000313" key="3">
    <source>
        <dbReference type="EMBL" id="KIM32521.1"/>
    </source>
</evidence>
<dbReference type="HOGENOM" id="CLU_1058317_0_0_1"/>
<protein>
    <submittedName>
        <fullName evidence="3">Uncharacterized protein</fullName>
    </submittedName>
</protein>
<gene>
    <name evidence="3" type="ORF">M408DRAFT_220239</name>
</gene>
<keyword evidence="2" id="KW-1133">Transmembrane helix</keyword>